<protein>
    <recommendedName>
        <fullName evidence="5">Transmembrane protein</fullName>
    </recommendedName>
</protein>
<feature type="region of interest" description="Disordered" evidence="1">
    <location>
        <begin position="358"/>
        <end position="380"/>
    </location>
</feature>
<keyword evidence="2" id="KW-0812">Transmembrane</keyword>
<accession>A0A9K3M2S5</accession>
<feature type="transmembrane region" description="Helical" evidence="2">
    <location>
        <begin position="176"/>
        <end position="195"/>
    </location>
</feature>
<organism evidence="3 4">
    <name type="scientific">Nitzschia inconspicua</name>
    <dbReference type="NCBI Taxonomy" id="303405"/>
    <lineage>
        <taxon>Eukaryota</taxon>
        <taxon>Sar</taxon>
        <taxon>Stramenopiles</taxon>
        <taxon>Ochrophyta</taxon>
        <taxon>Bacillariophyta</taxon>
        <taxon>Bacillariophyceae</taxon>
        <taxon>Bacillariophycidae</taxon>
        <taxon>Bacillariales</taxon>
        <taxon>Bacillariaceae</taxon>
        <taxon>Nitzschia</taxon>
    </lineage>
</organism>
<feature type="transmembrane region" description="Helical" evidence="2">
    <location>
        <begin position="122"/>
        <end position="138"/>
    </location>
</feature>
<feature type="region of interest" description="Disordered" evidence="1">
    <location>
        <begin position="76"/>
        <end position="100"/>
    </location>
</feature>
<dbReference type="AlphaFoldDB" id="A0A9K3M2S5"/>
<gene>
    <name evidence="3" type="ORF">IV203_019566</name>
</gene>
<reference evidence="3" key="1">
    <citation type="journal article" date="2021" name="Sci. Rep.">
        <title>Diploid genomic architecture of Nitzschia inconspicua, an elite biomass production diatom.</title>
        <authorList>
            <person name="Oliver A."/>
            <person name="Podell S."/>
            <person name="Pinowska A."/>
            <person name="Traller J.C."/>
            <person name="Smith S.R."/>
            <person name="McClure R."/>
            <person name="Beliaev A."/>
            <person name="Bohutskyi P."/>
            <person name="Hill E.A."/>
            <person name="Rabines A."/>
            <person name="Zheng H."/>
            <person name="Allen L.Z."/>
            <person name="Kuo A."/>
            <person name="Grigoriev I.V."/>
            <person name="Allen A.E."/>
            <person name="Hazlebeck D."/>
            <person name="Allen E.E."/>
        </authorList>
    </citation>
    <scope>NUCLEOTIDE SEQUENCE</scope>
    <source>
        <strain evidence="3">Hildebrandi</strain>
    </source>
</reference>
<evidence type="ECO:0000256" key="2">
    <source>
        <dbReference type="SAM" id="Phobius"/>
    </source>
</evidence>
<keyword evidence="2" id="KW-1133">Transmembrane helix</keyword>
<dbReference type="Proteomes" id="UP000693970">
    <property type="component" value="Unassembled WGS sequence"/>
</dbReference>
<dbReference type="EMBL" id="JAGRRH010000004">
    <property type="protein sequence ID" value="KAG7370996.1"/>
    <property type="molecule type" value="Genomic_DNA"/>
</dbReference>
<feature type="region of interest" description="Disordered" evidence="1">
    <location>
        <begin position="256"/>
        <end position="286"/>
    </location>
</feature>
<keyword evidence="2" id="KW-0472">Membrane</keyword>
<reference evidence="3" key="2">
    <citation type="submission" date="2021-04" db="EMBL/GenBank/DDBJ databases">
        <authorList>
            <person name="Podell S."/>
        </authorList>
    </citation>
    <scope>NUCLEOTIDE SEQUENCE</scope>
    <source>
        <strain evidence="3">Hildebrandi</strain>
    </source>
</reference>
<name>A0A9K3M2S5_9STRA</name>
<proteinExistence type="predicted"/>
<evidence type="ECO:0000313" key="3">
    <source>
        <dbReference type="EMBL" id="KAG7370996.1"/>
    </source>
</evidence>
<evidence type="ECO:0008006" key="5">
    <source>
        <dbReference type="Google" id="ProtNLM"/>
    </source>
</evidence>
<keyword evidence="4" id="KW-1185">Reference proteome</keyword>
<comment type="caution">
    <text evidence="3">The sequence shown here is derived from an EMBL/GenBank/DDBJ whole genome shotgun (WGS) entry which is preliminary data.</text>
</comment>
<feature type="compositionally biased region" description="Polar residues" evidence="1">
    <location>
        <begin position="276"/>
        <end position="286"/>
    </location>
</feature>
<evidence type="ECO:0000313" key="4">
    <source>
        <dbReference type="Proteomes" id="UP000693970"/>
    </source>
</evidence>
<evidence type="ECO:0000256" key="1">
    <source>
        <dbReference type="SAM" id="MobiDB-lite"/>
    </source>
</evidence>
<feature type="compositionally biased region" description="Polar residues" evidence="1">
    <location>
        <begin position="371"/>
        <end position="380"/>
    </location>
</feature>
<sequence>MVRHQDDTSFLSWTATLHPESAMASSGVSSTTRNPLEVVYHEIASDDVYFDGLPVAVQVVTVDNDDDQEQLTVSTNQQLHTSTRNHTHNGHTALSHQDQEDLDETVASGNVYRPKPWRHSNAIDLVLGFMLAFCAWITTVKLEVTAFVVYAMAAFFHVLAEKVFGQTSATLLCKSIFSIVTAVLMIVDSVLIMVSVLVTEIMGALALILCTVFGGPRSGTEWHMFIRRTCHLTRWGFRSCMTMGWKPERIFPISESAESASLQPRPTAINHEMSRRQPTNSQSSMSEYRDVVAEQAALSQLPVSDSGTRSTSCGYDTNNSGVDDTTTISTLTTATVLPSEMPPVTVAAEHVHVLAGENFNENDDDGDGYFTKNTQEVTID</sequence>